<evidence type="ECO:0000313" key="2">
    <source>
        <dbReference type="Proteomes" id="UP000823773"/>
    </source>
</evidence>
<protein>
    <submittedName>
        <fullName evidence="1">Peptide chain release factor</fullName>
    </submittedName>
</protein>
<name>A0ACC5SPF4_ENSAD</name>
<keyword evidence="2" id="KW-1185">Reference proteome</keyword>
<evidence type="ECO:0000313" key="1">
    <source>
        <dbReference type="EMBL" id="MBP1870518.1"/>
    </source>
</evidence>
<reference evidence="1" key="1">
    <citation type="submission" date="2021-03" db="EMBL/GenBank/DDBJ databases">
        <title>Genomic Encyclopedia of Type Strains, Phase IV (KMG-IV): sequencing the most valuable type-strain genomes for metagenomic binning, comparative biology and taxonomic classification.</title>
        <authorList>
            <person name="Goeker M."/>
        </authorList>
    </citation>
    <scope>NUCLEOTIDE SEQUENCE</scope>
    <source>
        <strain evidence="1">DSM 18131</strain>
    </source>
</reference>
<proteinExistence type="predicted"/>
<sequence length="205" mass="22399">MGEVMLFLTAGNGPVECRIALAALIDILSREAKTSGCSFEETRGGQPDAFGPKSAVVTVSGKMAEQMAEAYCGTVRFVFKSPVRKGHQRQNWFVGVRRLDPCVDAAVVPTIEHKDLRFETLRAGGPGGQHQNTTDSAVRATHVPSGITVVCREERSQHRNKATAIRRLQSILELIAADHEEQEKAALFVASKQLERGNAVKTFRL</sequence>
<dbReference type="Proteomes" id="UP000823773">
    <property type="component" value="Unassembled WGS sequence"/>
</dbReference>
<organism evidence="1 2">
    <name type="scientific">Ensifer adhaerens</name>
    <name type="common">Sinorhizobium morelense</name>
    <dbReference type="NCBI Taxonomy" id="106592"/>
    <lineage>
        <taxon>Bacteria</taxon>
        <taxon>Pseudomonadati</taxon>
        <taxon>Pseudomonadota</taxon>
        <taxon>Alphaproteobacteria</taxon>
        <taxon>Hyphomicrobiales</taxon>
        <taxon>Rhizobiaceae</taxon>
        <taxon>Sinorhizobium/Ensifer group</taxon>
        <taxon>Ensifer</taxon>
    </lineage>
</organism>
<accession>A0ACC5SPF4</accession>
<gene>
    <name evidence="1" type="ORF">J2Z19_000215</name>
</gene>
<dbReference type="EMBL" id="JAGGJR010000001">
    <property type="protein sequence ID" value="MBP1870518.1"/>
    <property type="molecule type" value="Genomic_DNA"/>
</dbReference>
<comment type="caution">
    <text evidence="1">The sequence shown here is derived from an EMBL/GenBank/DDBJ whole genome shotgun (WGS) entry which is preliminary data.</text>
</comment>